<evidence type="ECO:0000313" key="1">
    <source>
        <dbReference type="EMBL" id="ANI18914.1"/>
    </source>
</evidence>
<dbReference type="Proteomes" id="UP000077748">
    <property type="component" value="Plasmid pRBL16"/>
</dbReference>
<dbReference type="EMBL" id="CP015879">
    <property type="protein sequence ID" value="ANI18914.1"/>
    <property type="molecule type" value="Genomic_DNA"/>
</dbReference>
<dbReference type="AlphaFoldDB" id="A0A1A9KN32"/>
<geneLocation type="plasmid" evidence="2">
    <name>prbl16</name>
</geneLocation>
<accession>A0A1A9KN32</accession>
<dbReference type="GeneID" id="42591288"/>
<reference evidence="1 2" key="1">
    <citation type="submission" date="2016-05" db="EMBL/GenBank/DDBJ databases">
        <title>Genome Sequence of Pseudomonas citronellolis Strain SJTE-3, an Estrogens and Persistent Organic Pollutants degradation strain.</title>
        <authorList>
            <person name="Liang R."/>
        </authorList>
    </citation>
    <scope>NUCLEOTIDE SEQUENCE [LARGE SCALE GENOMIC DNA]</scope>
    <source>
        <strain evidence="1 2">SJTE-3</strain>
        <plasmid evidence="2">Plasmid prbl16</plasmid>
    </source>
</reference>
<proteinExistence type="predicted"/>
<evidence type="ECO:0000313" key="2">
    <source>
        <dbReference type="Proteomes" id="UP000077748"/>
    </source>
</evidence>
<organism evidence="1 2">
    <name type="scientific">Pseudomonas citronellolis</name>
    <dbReference type="NCBI Taxonomy" id="53408"/>
    <lineage>
        <taxon>Bacteria</taxon>
        <taxon>Pseudomonadati</taxon>
        <taxon>Pseudomonadota</taxon>
        <taxon>Gammaproteobacteria</taxon>
        <taxon>Pseudomonadales</taxon>
        <taxon>Pseudomonadaceae</taxon>
        <taxon>Pseudomonas</taxon>
    </lineage>
</organism>
<protein>
    <submittedName>
        <fullName evidence="1">Uncharacterized protein</fullName>
    </submittedName>
</protein>
<dbReference type="RefSeq" id="WP_010792750.1">
    <property type="nucleotide sequence ID" value="NZ_CP015879.1"/>
</dbReference>
<name>A0A1A9KN32_9PSED</name>
<keyword evidence="1" id="KW-0614">Plasmid</keyword>
<sequence>MPTKTTGSELKAFYNDDGFWKPNGEDDVWHEELELEVNGQVMNDSFSIGEDLKPEDQVRIMAGWVQSNDGSVDVSFETYFKRWKKKQDTVFLSVQAPKDKLDAIKEAIIAAGGKVA</sequence>
<gene>
    <name evidence="1" type="ORF">A9C11_33210</name>
</gene>